<dbReference type="AlphaFoldDB" id="A0A9X1D5N9"/>
<comment type="caution">
    <text evidence="1">The sequence shown here is derived from an EMBL/GenBank/DDBJ whole genome shotgun (WGS) entry which is preliminary data.</text>
</comment>
<dbReference type="EMBL" id="JAFLWW010000003">
    <property type="protein sequence ID" value="MBT1155853.1"/>
    <property type="molecule type" value="Genomic_DNA"/>
</dbReference>
<evidence type="ECO:0000313" key="1">
    <source>
        <dbReference type="EMBL" id="MBT1155853.1"/>
    </source>
</evidence>
<dbReference type="RefSeq" id="WP_214388395.1">
    <property type="nucleotide sequence ID" value="NZ_JAFLWW010000003.1"/>
</dbReference>
<protein>
    <submittedName>
        <fullName evidence="1">Uncharacterized protein</fullName>
    </submittedName>
</protein>
<proteinExistence type="predicted"/>
<sequence>MQRRLVWNILGPYQHFLRAIELPAVRMANIGINAVVDAYGRTVDSRLWAQQA</sequence>
<gene>
    <name evidence="1" type="ORF">J1C56_09645</name>
</gene>
<keyword evidence="2" id="KW-1185">Reference proteome</keyword>
<accession>A0A9X1D5N9</accession>
<dbReference type="Proteomes" id="UP001138921">
    <property type="component" value="Unassembled WGS sequence"/>
</dbReference>
<name>A0A9X1D5N9_9HYPH</name>
<organism evidence="1 2">
    <name type="scientific">Aminobacter anthyllidis</name>
    <dbReference type="NCBI Taxonomy" id="1035067"/>
    <lineage>
        <taxon>Bacteria</taxon>
        <taxon>Pseudomonadati</taxon>
        <taxon>Pseudomonadota</taxon>
        <taxon>Alphaproteobacteria</taxon>
        <taxon>Hyphomicrobiales</taxon>
        <taxon>Phyllobacteriaceae</taxon>
        <taxon>Aminobacter</taxon>
    </lineage>
</organism>
<reference evidence="1" key="1">
    <citation type="journal article" date="2021" name="Microorganisms">
        <title>Phylogenomic Reconstruction and Metabolic Potential of the Genus Aminobacter.</title>
        <authorList>
            <person name="Artuso I."/>
            <person name="Turrini P."/>
            <person name="Pirolo M."/>
            <person name="Lugli G.A."/>
            <person name="Ventura M."/>
            <person name="Visca P."/>
        </authorList>
    </citation>
    <scope>NUCLEOTIDE SEQUENCE</scope>
    <source>
        <strain evidence="1">LMG 26462</strain>
    </source>
</reference>
<reference evidence="1" key="2">
    <citation type="submission" date="2021-03" db="EMBL/GenBank/DDBJ databases">
        <authorList>
            <person name="Artuso I."/>
            <person name="Turrini P."/>
            <person name="Pirolo M."/>
            <person name="Lugli G.A."/>
            <person name="Ventura M."/>
            <person name="Visca P."/>
        </authorList>
    </citation>
    <scope>NUCLEOTIDE SEQUENCE</scope>
    <source>
        <strain evidence="1">LMG 26462</strain>
    </source>
</reference>
<evidence type="ECO:0000313" key="2">
    <source>
        <dbReference type="Proteomes" id="UP001138921"/>
    </source>
</evidence>